<dbReference type="InterPro" id="IPR041079">
    <property type="entry name" value="Neuraminidase-like"/>
</dbReference>
<dbReference type="Gene3D" id="2.110.10.10">
    <property type="entry name" value="Hemopexin-like domain"/>
    <property type="match status" value="12"/>
</dbReference>
<gene>
    <name evidence="7" type="ORF">SAMN05421869_15518</name>
</gene>
<dbReference type="PANTHER" id="PTHR22917:SF6">
    <property type="entry name" value="EG:8D8.2 PROTEIN-RELATED"/>
    <property type="match status" value="1"/>
</dbReference>
<dbReference type="Pfam" id="PF18413">
    <property type="entry name" value="Neuraminidase"/>
    <property type="match status" value="1"/>
</dbReference>
<keyword evidence="1" id="KW-0732">Signal</keyword>
<dbReference type="SUPFAM" id="SSF50923">
    <property type="entry name" value="Hemopexin-like domain"/>
    <property type="match status" value="9"/>
</dbReference>
<dbReference type="RefSeq" id="WP_090947267.1">
    <property type="nucleotide sequence ID" value="NZ_FNDJ01000055.1"/>
</dbReference>
<evidence type="ECO:0000256" key="3">
    <source>
        <dbReference type="SAM" id="MobiDB-lite"/>
    </source>
</evidence>
<accession>A0A1G9VYC5</accession>
<dbReference type="InterPro" id="IPR051298">
    <property type="entry name" value="Heme_transport/Cell_adhesion"/>
</dbReference>
<protein>
    <submittedName>
        <fullName evidence="7">Hemopexin</fullName>
    </submittedName>
</protein>
<dbReference type="InterPro" id="IPR036375">
    <property type="entry name" value="Hemopexin-like_dom_sf"/>
</dbReference>
<feature type="domain" description="Neuraminidase-like" evidence="5">
    <location>
        <begin position="2654"/>
        <end position="2789"/>
    </location>
</feature>
<dbReference type="PANTHER" id="PTHR22917">
    <property type="entry name" value="HEMOPEXIN DOMAIN-CONTAINING PROTEIN"/>
    <property type="match status" value="1"/>
</dbReference>
<dbReference type="Proteomes" id="UP000199202">
    <property type="component" value="Unassembled WGS sequence"/>
</dbReference>
<feature type="region of interest" description="Disordered" evidence="3">
    <location>
        <begin position="2741"/>
        <end position="2765"/>
    </location>
</feature>
<dbReference type="InterPro" id="IPR018487">
    <property type="entry name" value="Hemopexin-like_repeat"/>
</dbReference>
<reference evidence="7 8" key="1">
    <citation type="submission" date="2016-10" db="EMBL/GenBank/DDBJ databases">
        <authorList>
            <person name="de Groot N.N."/>
        </authorList>
    </citation>
    <scope>NUCLEOTIDE SEQUENCE [LARGE SCALE GENOMIC DNA]</scope>
    <source>
        <strain evidence="7 8">CGMCC 4.6533</strain>
    </source>
</reference>
<name>A0A1G9VYC5_9ACTN</name>
<dbReference type="Pfam" id="PF18276">
    <property type="entry name" value="TcA_TcB_BD"/>
    <property type="match status" value="1"/>
</dbReference>
<dbReference type="Pfam" id="PF20220">
    <property type="entry name" value="ABC_toxin_N"/>
    <property type="match status" value="1"/>
</dbReference>
<organism evidence="7 8">
    <name type="scientific">Nonomuraea jiangxiensis</name>
    <dbReference type="NCBI Taxonomy" id="633440"/>
    <lineage>
        <taxon>Bacteria</taxon>
        <taxon>Bacillati</taxon>
        <taxon>Actinomycetota</taxon>
        <taxon>Actinomycetes</taxon>
        <taxon>Streptosporangiales</taxon>
        <taxon>Streptosporangiaceae</taxon>
        <taxon>Nonomuraea</taxon>
    </lineage>
</organism>
<proteinExistence type="predicted"/>
<dbReference type="InterPro" id="IPR046839">
    <property type="entry name" value="ABC_toxin_N"/>
</dbReference>
<feature type="domain" description="ABC toxin N-terminal" evidence="6">
    <location>
        <begin position="2506"/>
        <end position="2624"/>
    </location>
</feature>
<dbReference type="EMBL" id="FNDJ01000055">
    <property type="protein sequence ID" value="SDM77240.1"/>
    <property type="molecule type" value="Genomic_DNA"/>
</dbReference>
<evidence type="ECO:0000259" key="6">
    <source>
        <dbReference type="Pfam" id="PF20220"/>
    </source>
</evidence>
<evidence type="ECO:0000256" key="2">
    <source>
        <dbReference type="SAM" id="Coils"/>
    </source>
</evidence>
<keyword evidence="2" id="KW-0175">Coiled coil</keyword>
<evidence type="ECO:0000259" key="4">
    <source>
        <dbReference type="Pfam" id="PF18276"/>
    </source>
</evidence>
<sequence>MGGDAGTPDYERLFGELDLRAGDEARTVYSPAAYLTDLLKLLQDSFGDASILGRRPDLEQIPLDTENTFTQTPYLDIVIRVLEGLVGADPYERLKKINHPFALPFSLDHARVVTYLRHLGVDPVAFATLFAARTDGDRIAHECLGLSPKDVETITTVRATAGGVAEMYGRPHGKLGSVESFRAATSMTGAELRELLYQDPLSERSPATFFVHAGGPVVRVAPDDLTLVTGDSSPIHVSWFDRAGRFVRLARRTGLSFTDLDLLLTSCCGGKLDRGALRPLAAAVHLHRAYGLPVETIAALTARTLPLTVDDVPPPTGDLLAPQNRDYRLHLALALDLAESDIVEVVSRYRARYDGPLEESPFDRGIGPRALSALHRTGRLLSALGVSVEELFSLLGALEADPALRRYTTFPVLPVLEPGIGDCHRILAGDDPLASLWLVQTLVAVNAWTRESGFGIGELTRILGDPAASEPEEEQLGLLEGLRDRFEGVALSPGSLRSDRFDERGAQVVHDVLAAYDNGVVSPHDPRLLRPDPATVLAAAYRTVTELGVLCREDFLGLGLDGPVAEKVFTNLVLSGVLDADGLLVTETLPAELSLAGDYDELSAALFAAIATARDAYYLSDVAELFPDLTDAEQTELYDNLLYNGWIDEEGQVLDLAFFADPGNAGQFTASADLTEVEAGVLDTLRERVELFRTAEITIDPEVVATLRLPEAQVAALIDGLRYNGVIDRNGVLGSNDVFGKNGADAPAFTADDLGLPLELYPMRRAVLAAIRARIAAVRLELYTFTPADFVPVADEAMAQRVIDRLEGDVTERGRIREDARDLFTDPAGGLALGDGFTEGDGALVARRIAGILAAQRPYRIDPAALTDLGFTDEEREQLVAMLVADGHLDDALGIPEDRVAYFATVTNAIGFALPGLEDYAKDIFFVLHQVAKETAAAVAEIAGRVDELAAAQHDAVMGVLQDGFGVPADVVEVLCQAVAPDTLDLLLVPALVEGPVAALSDPQVRRVYRRVKRFARLAAKLGLDATGTRLAFRDQDLAGKFPEPLALPPGVGAFDALLTGWDGKIYLFDGPYYWMYSAATHALEDPKPRELKELSPNLTGIEAIDAAFVQPDGTEWIVGRGVDGKSHAFTRVRGGTRWGAKAQVWGKVRNAFADPAARIGAAFVDADGRTFLFSGDQYVRYSSSDYTVADEGYPRSVGEWWQGEGRDTPLPEGFGRAVDAAFHGRDGRTHVFSGSRWFDGTTERPLAEHWGTPRNAFAGAERIDAAYADADGFLLFAGDQVVRYTDSPENDGVRVADGHPRRIGTWRPDVPAGFDGSIEAAFEDGSGVVHLFKDGRTVALGPTRAGAVTPTAERWGRLAPVLPGGGVDAAFVGRDGRTYVFSGDRYLRYSTADYSVADLGYPRAVAGDWGGLDRVDAAFVMDGVTHLFGPAGQILDLPAGYEAELSEGRLSPALRRRLREHGITVPDDARVTGAAPAWQVTAERSLVLTIRRAGDRIKVSGDDTSFYVRYSTRDYTVPDAGYPKPLADNWWNLPVTLATDPGFARIDAVLTGQDDRTYLFSGGRFVVFDARRRWWSEPYRLDERWDSIPFDQVDAAFVGRDGRTYVFRRDLYVRYSTGDYTRVDDRFPASVSAFWGNVANTIARTGRVDATLVMDAVELVDGAEVTRTYTYLFSGDQYVRYADHDYAVVQNGYPRPLGALRTEPRMAALDVPLDGVDAAFADRRNVYLFRGGRWHVVSDTLYRTYADLDLAGLSCAFVENGAVLVERNGRWTRRAALEGPPGATDVHPLTLRTVPEEYRTGLDAVLTGADGRTYLFKGPNCYDTAINHDYPVAQEWGRPRNMIYQDNAVDAAFVGRDGRTYLFRGDQFVVYSAALDTIEGEPRPISDGWGGLTGVTLAYFRNGVTYLFEHPDATGAMRYVVYTGEYGPYLEPDPGYPALTDETFWKAPDGFPVPSAVLFEGDTMLLLNGEQCVQFSEETGQWSHPRPIERIWRGFGRGLEPGERLRAAFTAADGATYFFFTEQYARYANRAFEPPAQIRDRWGRSLNPFVPDDDTAAVDAAIVFGDDTTYLFSGGQYVRYTGADYRYVDPGYPRPIAGGLRTEPAFAHLGEAFEDAVAARGPGRVVDAAVANGRTAYLVVGGVLHVVSRGRAAAYDLASLGRVRNAIVDREKVDAAFVAGGHTYLFSGDQYVRYSGADYGQVDEGYPRSIAASLPDELDVPALPADFAYGLDAAFRTLDGDLYLFKGTTFLSDGTVRPLADLWGRIRNEFAGSDTIDAAFVAPGGELYAFRGDQYVRYRPGVPDLVEEGYPRTIKHDWGDLPEDFGLGIDGAFVLRGRTYLAKGELYVRYSGRYDALDRTFPQTFRHRWSDAADYRLTDVHTIACFAELARMRPGLVELLGEGAAEPYERLAELFSWDVEELRWVKRNAGLITEFPAEEERFEIEFVLRLVRLFALSATFGAGPSRIYTQAWSRQDPGDGLALMLERKHGPEAWPAVSKIVQGELNVLKRDALVPAVLHLHPDLADVRALYERLLIDVEMGAEGSTSPVREAIAATQLYLHRYLLDLEEVTADRETRDRIKTWWSWLKDYRIWEANRKVFLYPENYLRPELRDTKTPAFRELENDLLQGEITEESVQRAYKRYLDEYTEVSRLAIAGAYVYTEDGAEPGTRRLVLFGRTRTEPRRHYLRGAEFRDGDKLSATWEPWVKVDVQIDADRVDPVHAFGRVFVFWTVVETVPPETVPPKTTTAGEVAPDQAGAGQSESAKQRVRILYSFQNLTSEWVPAQQLPAGPLEDGPIGNVRLSVQASATLPGDGVQGRHDSIVVTCSYDLPAPENTTATVSTAYALTPELYAVPVDAEAEPAKLIELSKIFAESVDEASMVRFNSPAASPDGPWFSVDHKGGSFLCRPIAVGSGDDPRLLDLADEAHHLPVLPQINAGFELSESTAYYFDNSTQRFREVTTGPPRGTDTVTANQWGWIHNSLAETGRVNAVLVRGRLTYVFSGTQYYCFRNKPFGVLEPGYPRLLATNDDDFPRWERLDAAFSAPDGTEYFFSGKLRHVRSPSSNKSSGDGVDRWEPPENAGITSVVLRQGTLFAFAGAQYWSYSDGRRPDKGYPKPLATNEDRLPRWPEMGAAFSYGETQYYFDNTGGVYVQHSQSSVSGDQQTRHLGKMPTNLTTNGVVDAAYRSGDHLYLVSGLEYVRYTIPTNGPVPPFIDKDYPKPLQHPVQAVFRRDDRHYVLGDGKYAILEATQELDALTPESFRSVEGNWHGLPPGFPAGFTGAMDTAGHLFLFFGADYAAYSKAAAIERPYEFAAHPHEIIRLTSSTAYELNRRLLVGGVPALLAPQTQETDELPAFSQAVTGPTTIQVRAEVAGVPTSSHLDFQSANGRYYWEIFFHAPMLIAQALNDAQRFEDARRWYEYVFDPSEQDRYWRFLPFLAVDVRALVAGCRADLDALGSEGVPDALGDALRDVLDDVLGLAPAFEQARPLEADEITLLDNLATPLVPPGLLKPIDDDLADLPGSAALREKVAMLARLRRQYDLMGDHGALLKAYRDDPFDPHAIAGLRPTAYRRAVVMAYVDNLLDWGDLLFRQYTMESVDAARMLYILAYDLLGRRPDGIGTRTLPPTSTFSELSHAGRQNPAVARITAGGRMLDGMGAVHGGVAHPYFFVPGNTVLGDYWTRVEDRLRKIRASLDIMGVSRPLPLFEPPADVMALVTGAAAGLAPGASATGVGAAVPHHRFAYTLRKAQELADKVRQFGNDLTGVLERRDSEELSLVRARQESEIQLMTRAIKEAQVTAATESLQETRAALESANERATYYEQLIATGLTSFQQAQIGMMTDAVNAHFAAAGLRLGAAIAFSLPQVSIGPFIMGTEYGGVNVGESLDKGAEISESMGEGFGMMGELFGIRAEQQRQEGDWRHQLVLAQADIVQLGHQVAEAEQGLAIARRELEITDREIANAEAVTTFLTGKFTNAELYRWMAGRLGALYFQTYNLAHETARAAERAYQYERGVTDTFVQPAYWDSRRAGLMAGESLGLDLDRLAKAYLEGDGRGLEIVKRVSLLELDPVALLKLRTEGRCELSLTEALFDRDFPGHYRRRIKTVSVLFEGADGPLEINATLTQLGHKTVLSPDLKAVRYLMDGKGEPPGSVRFDWRAGQQIALSGLEEGRDNNGLFELRYDDDRYLPFEGTGAVSTWRLETADLPTDDLADVSIVVKYVAEQGGAVFANAVRGMRVPYQTSRFIDVAAEFPGEWAAFLAGEEGGLVLPITSETLPRITGSQIAGLYAKYALDGDEEVRLLLDGDQQLPLEDGRPLRTPGLRAGPLTLVADGDPAALLNVGLVISYRAL</sequence>
<feature type="coiled-coil region" evidence="2">
    <location>
        <begin position="3781"/>
        <end position="3820"/>
    </location>
</feature>
<dbReference type="STRING" id="633440.SAMN05421869_15518"/>
<evidence type="ECO:0000313" key="7">
    <source>
        <dbReference type="EMBL" id="SDM77240.1"/>
    </source>
</evidence>
<dbReference type="PROSITE" id="PS51642">
    <property type="entry name" value="HEMOPEXIN_2"/>
    <property type="match status" value="10"/>
</dbReference>
<evidence type="ECO:0000256" key="1">
    <source>
        <dbReference type="ARBA" id="ARBA00022729"/>
    </source>
</evidence>
<evidence type="ECO:0000313" key="8">
    <source>
        <dbReference type="Proteomes" id="UP000199202"/>
    </source>
</evidence>
<feature type="coiled-coil region" evidence="2">
    <location>
        <begin position="3941"/>
        <end position="3968"/>
    </location>
</feature>
<feature type="domain" description="Tc toxin complex TcA C-terminal TcB-binding" evidence="4">
    <location>
        <begin position="3940"/>
        <end position="4224"/>
    </location>
</feature>
<dbReference type="OrthoDB" id="9781691at2"/>
<evidence type="ECO:0000259" key="5">
    <source>
        <dbReference type="Pfam" id="PF18413"/>
    </source>
</evidence>
<keyword evidence="8" id="KW-1185">Reference proteome</keyword>
<dbReference type="SMART" id="SM00120">
    <property type="entry name" value="HX"/>
    <property type="match status" value="21"/>
</dbReference>
<dbReference type="Pfam" id="PF00045">
    <property type="entry name" value="Hemopexin"/>
    <property type="match status" value="8"/>
</dbReference>
<dbReference type="InterPro" id="IPR040840">
    <property type="entry name" value="TcA_TcB_BD"/>
</dbReference>